<dbReference type="PANTHER" id="PTHR10686">
    <property type="entry name" value="FOLATE TRANSPORTER"/>
    <property type="match status" value="1"/>
</dbReference>
<dbReference type="EnsemblMetazoa" id="AFAF014366-RA">
    <property type="protein sequence ID" value="AFAF014366-PA"/>
    <property type="gene ID" value="AFAF014366"/>
</dbReference>
<dbReference type="SUPFAM" id="SSF103473">
    <property type="entry name" value="MFS general substrate transporter"/>
    <property type="match status" value="1"/>
</dbReference>
<evidence type="ECO:0000256" key="2">
    <source>
        <dbReference type="PIRNR" id="PIRNR028739"/>
    </source>
</evidence>
<feature type="transmembrane region" description="Helical" evidence="4">
    <location>
        <begin position="158"/>
        <end position="179"/>
    </location>
</feature>
<feature type="region of interest" description="Disordered" evidence="3">
    <location>
        <begin position="224"/>
        <end position="275"/>
    </location>
</feature>
<feature type="transmembrane region" description="Helical" evidence="4">
    <location>
        <begin position="334"/>
        <end position="358"/>
    </location>
</feature>
<proteinExistence type="inferred from homology"/>
<feature type="transmembrane region" description="Helical" evidence="4">
    <location>
        <begin position="191"/>
        <end position="210"/>
    </location>
</feature>
<keyword evidence="2" id="KW-0813">Transport</keyword>
<sequence length="518" mass="57774">MKAAFQTTGGIYHHHRQCDIAFGARMQPWLRVSLLLCVFGFFRELRVSEPFVTEFLSGEWRDIEPEQLNRDVYPIGTYSQVALLVFVFLLTDVLRYKSIIVFSACLGIVIWSLLLWTETLAALQVVQVLYGAYMASEVAYYTYIYAKISREKYQQVTGNTRAAILLGRFLSGVISQVLVSTGAMNVRDLNYITLGTQAFSLLWSFLLPPVKTSVYFYARDDTDQQPTANDIAPTVQPSQRPEADGNTDPNPSKEPSKEAESGNVTPQTDANPRKPQFSATRAVRLLWSHFIAAYRQLPVVQWSLWWALAMAGFIQVQVYVQLLWHEIDQQQGTLFNGGAEALLTLLGAISALAAGYIANRIFEQWALWILTICSGLQGGLIFYSGFATNIWVAYVLYILFGTLYLFMVTMASAIVAKYLEEDSFGLIFGINTFVAIGVQALLTLATISERGLMLDPRDQFKVYGGYFLVLSIIYLIAAVVASVARLMQKRSEPTATLTPESRHGSGDVGVVDGNRPLP</sequence>
<dbReference type="GO" id="GO:0005886">
    <property type="term" value="C:plasma membrane"/>
    <property type="evidence" value="ECO:0007669"/>
    <property type="project" value="UniProtKB-UniRule"/>
</dbReference>
<comment type="subcellular location">
    <subcellularLocation>
        <location evidence="2">Membrane</location>
        <topology evidence="2">Multi-pass membrane protein</topology>
    </subcellularLocation>
</comment>
<name>A0A182QPN5_9DIPT</name>
<organism evidence="5 6">
    <name type="scientific">Anopheles farauti</name>
    <dbReference type="NCBI Taxonomy" id="69004"/>
    <lineage>
        <taxon>Eukaryota</taxon>
        <taxon>Metazoa</taxon>
        <taxon>Ecdysozoa</taxon>
        <taxon>Arthropoda</taxon>
        <taxon>Hexapoda</taxon>
        <taxon>Insecta</taxon>
        <taxon>Pterygota</taxon>
        <taxon>Neoptera</taxon>
        <taxon>Endopterygota</taxon>
        <taxon>Diptera</taxon>
        <taxon>Nematocera</taxon>
        <taxon>Culicoidea</taxon>
        <taxon>Culicidae</taxon>
        <taxon>Anophelinae</taxon>
        <taxon>Anopheles</taxon>
    </lineage>
</organism>
<feature type="transmembrane region" description="Helical" evidence="4">
    <location>
        <begin position="365"/>
        <end position="385"/>
    </location>
</feature>
<dbReference type="Proteomes" id="UP000075886">
    <property type="component" value="Unassembled WGS sequence"/>
</dbReference>
<evidence type="ECO:0000256" key="1">
    <source>
        <dbReference type="ARBA" id="ARBA00005773"/>
    </source>
</evidence>
<dbReference type="PANTHER" id="PTHR10686:SF18">
    <property type="entry name" value="IP11787P-RELATED"/>
    <property type="match status" value="1"/>
</dbReference>
<feature type="transmembrane region" description="Helical" evidence="4">
    <location>
        <begin position="423"/>
        <end position="445"/>
    </location>
</feature>
<comment type="similarity">
    <text evidence="1 2">Belongs to the reduced folate carrier (RFC) transporter (TC 2.A.48) family.</text>
</comment>
<evidence type="ECO:0000313" key="5">
    <source>
        <dbReference type="EnsemblMetazoa" id="AFAF014366-PA"/>
    </source>
</evidence>
<accession>A0A182QPN5</accession>
<feature type="region of interest" description="Disordered" evidence="3">
    <location>
        <begin position="494"/>
        <end position="518"/>
    </location>
</feature>
<feature type="transmembrane region" description="Helical" evidence="4">
    <location>
        <begin position="98"/>
        <end position="116"/>
    </location>
</feature>
<feature type="transmembrane region" description="Helical" evidence="4">
    <location>
        <begin position="465"/>
        <end position="484"/>
    </location>
</feature>
<dbReference type="InterPro" id="IPR036259">
    <property type="entry name" value="MFS_trans_sf"/>
</dbReference>
<keyword evidence="6" id="KW-1185">Reference proteome</keyword>
<dbReference type="GO" id="GO:0090482">
    <property type="term" value="F:vitamin transmembrane transporter activity"/>
    <property type="evidence" value="ECO:0007669"/>
    <property type="project" value="InterPro"/>
</dbReference>
<dbReference type="Gene3D" id="1.20.1250.20">
    <property type="entry name" value="MFS general substrate transporter like domains"/>
    <property type="match status" value="1"/>
</dbReference>
<protein>
    <recommendedName>
        <fullName evidence="7">Reduced folate carrier</fullName>
    </recommendedName>
</protein>
<evidence type="ECO:0000256" key="4">
    <source>
        <dbReference type="SAM" id="Phobius"/>
    </source>
</evidence>
<feature type="transmembrane region" description="Helical" evidence="4">
    <location>
        <begin position="72"/>
        <end position="91"/>
    </location>
</feature>
<evidence type="ECO:0008006" key="7">
    <source>
        <dbReference type="Google" id="ProtNLM"/>
    </source>
</evidence>
<dbReference type="AlphaFoldDB" id="A0A182QPN5"/>
<evidence type="ECO:0000256" key="3">
    <source>
        <dbReference type="SAM" id="MobiDB-lite"/>
    </source>
</evidence>
<feature type="transmembrane region" description="Helical" evidence="4">
    <location>
        <begin position="128"/>
        <end position="146"/>
    </location>
</feature>
<dbReference type="EMBL" id="AXCN02000423">
    <property type="status" value="NOT_ANNOTATED_CDS"/>
    <property type="molecule type" value="Genomic_DNA"/>
</dbReference>
<keyword evidence="4" id="KW-0812">Transmembrane</keyword>
<dbReference type="PIRSF" id="PIRSF028739">
    <property type="entry name" value="Folate_carrier"/>
    <property type="match status" value="1"/>
</dbReference>
<reference evidence="5" key="2">
    <citation type="submission" date="2020-05" db="UniProtKB">
        <authorList>
            <consortium name="EnsemblMetazoa"/>
        </authorList>
    </citation>
    <scope>IDENTIFICATION</scope>
    <source>
        <strain evidence="5">FAR1</strain>
    </source>
</reference>
<feature type="transmembrane region" description="Helical" evidence="4">
    <location>
        <begin position="391"/>
        <end position="416"/>
    </location>
</feature>
<keyword evidence="2 4" id="KW-0472">Membrane</keyword>
<dbReference type="Pfam" id="PF01770">
    <property type="entry name" value="Folate_carrier"/>
    <property type="match status" value="1"/>
</dbReference>
<evidence type="ECO:0000313" key="6">
    <source>
        <dbReference type="Proteomes" id="UP000075886"/>
    </source>
</evidence>
<feature type="transmembrane region" description="Helical" evidence="4">
    <location>
        <begin position="304"/>
        <end position="322"/>
    </location>
</feature>
<reference evidence="6" key="1">
    <citation type="submission" date="2014-01" db="EMBL/GenBank/DDBJ databases">
        <title>The Genome Sequence of Anopheles farauti FAR1 (V2).</title>
        <authorList>
            <consortium name="The Broad Institute Genomics Platform"/>
            <person name="Neafsey D.E."/>
            <person name="Besansky N."/>
            <person name="Howell P."/>
            <person name="Walton C."/>
            <person name="Young S.K."/>
            <person name="Zeng Q."/>
            <person name="Gargeya S."/>
            <person name="Fitzgerald M."/>
            <person name="Haas B."/>
            <person name="Abouelleil A."/>
            <person name="Allen A.W."/>
            <person name="Alvarado L."/>
            <person name="Arachchi H.M."/>
            <person name="Berlin A.M."/>
            <person name="Chapman S.B."/>
            <person name="Gainer-Dewar J."/>
            <person name="Goldberg J."/>
            <person name="Griggs A."/>
            <person name="Gujja S."/>
            <person name="Hansen M."/>
            <person name="Howarth C."/>
            <person name="Imamovic A."/>
            <person name="Ireland A."/>
            <person name="Larimer J."/>
            <person name="McCowan C."/>
            <person name="Murphy C."/>
            <person name="Pearson M."/>
            <person name="Poon T.W."/>
            <person name="Priest M."/>
            <person name="Roberts A."/>
            <person name="Saif S."/>
            <person name="Shea T."/>
            <person name="Sisk P."/>
            <person name="Sykes S."/>
            <person name="Wortman J."/>
            <person name="Nusbaum C."/>
            <person name="Birren B."/>
        </authorList>
    </citation>
    <scope>NUCLEOTIDE SEQUENCE [LARGE SCALE GENOMIC DNA]</scope>
    <source>
        <strain evidence="6">FAR1</strain>
    </source>
</reference>
<dbReference type="VEuPathDB" id="VectorBase:AFAF014366"/>
<keyword evidence="4" id="KW-1133">Transmembrane helix</keyword>
<dbReference type="InterPro" id="IPR002666">
    <property type="entry name" value="Folate_carrier"/>
</dbReference>